<dbReference type="RefSeq" id="WP_369084202.1">
    <property type="nucleotide sequence ID" value="NZ_JBFSHR010000006.1"/>
</dbReference>
<name>A0ABV3Y2P3_9ACTN</name>
<dbReference type="InterPro" id="IPR044159">
    <property type="entry name" value="IQM"/>
</dbReference>
<dbReference type="Proteomes" id="UP001560267">
    <property type="component" value="Unassembled WGS sequence"/>
</dbReference>
<evidence type="ECO:0000256" key="1">
    <source>
        <dbReference type="ARBA" id="ARBA00004496"/>
    </source>
</evidence>
<gene>
    <name evidence="4" type="ORF">AB6A68_02825</name>
</gene>
<evidence type="ECO:0000256" key="2">
    <source>
        <dbReference type="ARBA" id="ARBA00022490"/>
    </source>
</evidence>
<proteinExistence type="predicted"/>
<feature type="region of interest" description="Disordered" evidence="3">
    <location>
        <begin position="101"/>
        <end position="121"/>
    </location>
</feature>
<reference evidence="4 5" key="1">
    <citation type="submission" date="2024-07" db="EMBL/GenBank/DDBJ databases">
        <title>Draft Genome Sequence of Ferrimicrobium acidiphilum Strain YE2023, Isolated from a Pulp of Bioleach Reactor.</title>
        <authorList>
            <person name="Elkina Y.A."/>
            <person name="Bulaeva A.G."/>
            <person name="Beletsky A.V."/>
            <person name="Mardanov A.V."/>
        </authorList>
    </citation>
    <scope>NUCLEOTIDE SEQUENCE [LARGE SCALE GENOMIC DNA]</scope>
    <source>
        <strain evidence="4 5">YE2023</strain>
    </source>
</reference>
<accession>A0ABV3Y2P3</accession>
<evidence type="ECO:0000256" key="3">
    <source>
        <dbReference type="SAM" id="MobiDB-lite"/>
    </source>
</evidence>
<evidence type="ECO:0000313" key="5">
    <source>
        <dbReference type="Proteomes" id="UP001560267"/>
    </source>
</evidence>
<dbReference type="PANTHER" id="PTHR31250:SF27">
    <property type="entry name" value="IQ DOMAIN-CONTAINING PROTEIN IQM5"/>
    <property type="match status" value="1"/>
</dbReference>
<keyword evidence="2" id="KW-0963">Cytoplasm</keyword>
<dbReference type="EMBL" id="JBFSHR010000006">
    <property type="protein sequence ID" value="MEX6428773.1"/>
    <property type="molecule type" value="Genomic_DNA"/>
</dbReference>
<feature type="region of interest" description="Disordered" evidence="3">
    <location>
        <begin position="1"/>
        <end position="26"/>
    </location>
</feature>
<comment type="caution">
    <text evidence="4">The sequence shown here is derived from an EMBL/GenBank/DDBJ whole genome shotgun (WGS) entry which is preliminary data.</text>
</comment>
<comment type="subcellular location">
    <subcellularLocation>
        <location evidence="1">Cytoplasm</location>
    </subcellularLocation>
</comment>
<sequence>MPQTQAKEFKDAAVRTTSSGTGAPVPKVWRFAPPAVLTPEELKRLQQEIGNRAVSDLLKQRVDALAKGKRIDLTAVVEVVTVAPDTGGYRNGQALAQTLEHRDTVPTTSEPKVAPDTGGYRSPEALAQTLEHRDTVPTTSEPKNALPPAEGYQEVVPTTRVESNNVGNPLPVPAAYKPLKTATGYTNLRQRRDNYQDEFARGSDFLPSMVEDIRVMLKGGSAKFGSVAEGMQLTMGWSPEDCAKYLDKVDLIGERKVQPGTPLVRKLSEEERADFELKGGSHLTQGNPPVTFDTNGMFSKFMGSGYAIFVMDKSGRIYAGQHKIGLFHHSSFLAGGDVAGGGEMKVEAGTLKTITNKSGHYWPRAEEMVQVFDELHSRGVDLTKVDYVHLVGSQDSKTPWGTAFDFLNQYKFDPKKASH</sequence>
<evidence type="ECO:0008006" key="6">
    <source>
        <dbReference type="Google" id="ProtNLM"/>
    </source>
</evidence>
<keyword evidence="5" id="KW-1185">Reference proteome</keyword>
<evidence type="ECO:0000313" key="4">
    <source>
        <dbReference type="EMBL" id="MEX6428773.1"/>
    </source>
</evidence>
<dbReference type="PANTHER" id="PTHR31250">
    <property type="entry name" value="IQ DOMAIN-CONTAINING PROTEIN IQM3"/>
    <property type="match status" value="1"/>
</dbReference>
<organism evidence="4 5">
    <name type="scientific">Ferrimicrobium acidiphilum</name>
    <dbReference type="NCBI Taxonomy" id="121039"/>
    <lineage>
        <taxon>Bacteria</taxon>
        <taxon>Bacillati</taxon>
        <taxon>Actinomycetota</taxon>
        <taxon>Acidimicrobiia</taxon>
        <taxon>Acidimicrobiales</taxon>
        <taxon>Acidimicrobiaceae</taxon>
        <taxon>Ferrimicrobium</taxon>
    </lineage>
</organism>
<protein>
    <recommendedName>
        <fullName evidence="6">N-acetylmuramoyl-L-alanine amidase domain-containing protein</fullName>
    </recommendedName>
</protein>